<keyword evidence="5" id="KW-1185">Reference proteome</keyword>
<feature type="domain" description="YdbS-like PH" evidence="3">
    <location>
        <begin position="396"/>
        <end position="468"/>
    </location>
</feature>
<feature type="compositionally biased region" description="Basic and acidic residues" evidence="1">
    <location>
        <begin position="477"/>
        <end position="490"/>
    </location>
</feature>
<keyword evidence="2" id="KW-0812">Transmembrane</keyword>
<evidence type="ECO:0000256" key="1">
    <source>
        <dbReference type="SAM" id="MobiDB-lite"/>
    </source>
</evidence>
<dbReference type="EMBL" id="JAJOMB010000010">
    <property type="protein sequence ID" value="MCD5313198.1"/>
    <property type="molecule type" value="Genomic_DNA"/>
</dbReference>
<dbReference type="Pfam" id="PF03703">
    <property type="entry name" value="bPH_2"/>
    <property type="match status" value="3"/>
</dbReference>
<dbReference type="RefSeq" id="WP_231444166.1">
    <property type="nucleotide sequence ID" value="NZ_JAJOMB010000010.1"/>
</dbReference>
<keyword evidence="2" id="KW-0472">Membrane</keyword>
<dbReference type="PANTHER" id="PTHR34473">
    <property type="entry name" value="UPF0699 TRANSMEMBRANE PROTEIN YDBS"/>
    <property type="match status" value="1"/>
</dbReference>
<feature type="region of interest" description="Disordered" evidence="1">
    <location>
        <begin position="1"/>
        <end position="20"/>
    </location>
</feature>
<reference evidence="4" key="1">
    <citation type="submission" date="2021-11" db="EMBL/GenBank/DDBJ databases">
        <title>Streptomyces corallinus and Kineosporia corallina sp. nov., two new coral-derived marine actinobacteria.</title>
        <authorList>
            <person name="Buangrab K."/>
            <person name="Sutthacheep M."/>
            <person name="Yeemin T."/>
            <person name="Harunari E."/>
            <person name="Igarashi Y."/>
            <person name="Sripreechasak P."/>
            <person name="Kanchanasin P."/>
            <person name="Tanasupawat S."/>
            <person name="Phongsopitanun W."/>
        </authorList>
    </citation>
    <scope>NUCLEOTIDE SEQUENCE</scope>
    <source>
        <strain evidence="4">JCM 31032</strain>
    </source>
</reference>
<feature type="transmembrane region" description="Helical" evidence="2">
    <location>
        <begin position="40"/>
        <end position="58"/>
    </location>
</feature>
<dbReference type="InterPro" id="IPR014529">
    <property type="entry name" value="UCP026631"/>
</dbReference>
<feature type="region of interest" description="Disordered" evidence="1">
    <location>
        <begin position="476"/>
        <end position="507"/>
    </location>
</feature>
<gene>
    <name evidence="4" type="ORF">LR394_20015</name>
</gene>
<feature type="domain" description="YdbS-like PH" evidence="3">
    <location>
        <begin position="267"/>
        <end position="323"/>
    </location>
</feature>
<evidence type="ECO:0000313" key="4">
    <source>
        <dbReference type="EMBL" id="MCD5313198.1"/>
    </source>
</evidence>
<feature type="transmembrane region" description="Helical" evidence="2">
    <location>
        <begin position="210"/>
        <end position="237"/>
    </location>
</feature>
<keyword evidence="2" id="KW-1133">Transmembrane helix</keyword>
<proteinExistence type="predicted"/>
<dbReference type="InterPro" id="IPR005182">
    <property type="entry name" value="YdbS-like_PH"/>
</dbReference>
<dbReference type="Proteomes" id="UP001138997">
    <property type="component" value="Unassembled WGS sequence"/>
</dbReference>
<evidence type="ECO:0000256" key="2">
    <source>
        <dbReference type="SAM" id="Phobius"/>
    </source>
</evidence>
<comment type="caution">
    <text evidence="4">The sequence shown here is derived from an EMBL/GenBank/DDBJ whole genome shotgun (WGS) entry which is preliminary data.</text>
</comment>
<feature type="transmembrane region" description="Helical" evidence="2">
    <location>
        <begin position="243"/>
        <end position="261"/>
    </location>
</feature>
<dbReference type="AlphaFoldDB" id="A0A9X1T0V8"/>
<accession>A0A9X1T0V8</accession>
<evidence type="ECO:0000259" key="3">
    <source>
        <dbReference type="Pfam" id="PF03703"/>
    </source>
</evidence>
<feature type="transmembrane region" description="Helical" evidence="2">
    <location>
        <begin position="78"/>
        <end position="99"/>
    </location>
</feature>
<organism evidence="4 5">
    <name type="scientific">Kineosporia babensis</name>
    <dbReference type="NCBI Taxonomy" id="499548"/>
    <lineage>
        <taxon>Bacteria</taxon>
        <taxon>Bacillati</taxon>
        <taxon>Actinomycetota</taxon>
        <taxon>Actinomycetes</taxon>
        <taxon>Kineosporiales</taxon>
        <taxon>Kineosporiaceae</taxon>
        <taxon>Kineosporia</taxon>
    </lineage>
</organism>
<feature type="domain" description="YdbS-like PH" evidence="3">
    <location>
        <begin position="101"/>
        <end position="180"/>
    </location>
</feature>
<protein>
    <submittedName>
        <fullName evidence="4">PH domain-containing protein</fullName>
    </submittedName>
</protein>
<dbReference type="PANTHER" id="PTHR34473:SF2">
    <property type="entry name" value="UPF0699 TRANSMEMBRANE PROTEIN YDBT"/>
    <property type="match status" value="1"/>
</dbReference>
<feature type="compositionally biased region" description="Pro residues" evidence="1">
    <location>
        <begin position="1"/>
        <end position="19"/>
    </location>
</feature>
<dbReference type="PIRSF" id="PIRSF026631">
    <property type="entry name" value="UCP026631"/>
    <property type="match status" value="1"/>
</dbReference>
<name>A0A9X1T0V8_9ACTN</name>
<evidence type="ECO:0000313" key="5">
    <source>
        <dbReference type="Proteomes" id="UP001138997"/>
    </source>
</evidence>
<sequence length="507" mass="54147">MTQPPEPGSSTAPPPPEPGLPAYSGLADGEWHLMHPATPLLRSWQVIAVVLLFVVQSFGNDFIAGDADFEGPHVAGRWLLGGGAVLLLIVLAGVGLAFASWRATRFRVLDEALELHTGILFRQQRRARLDRMQAVDVVQPFLARLLGLARLTVEVAGGKESNVALSFLREDDARVLRNHLLASAAGVRYDGPEAPEAPERSTLEVPVGRLILSLLVSGPAIGFVGGVLVLAGISLWIGHPGPLAGSFAPLLGAAGMLWTRFSNGFGFRIADSPDGLRLRYGLLEQRTQTVPPGRVQAVRLSQGLLWRQLGWWTVHVNIAGYGGDDNDSESGSTLLPVGPKVEAVGVLALVLPDLGVRPGENPWDVVDAGLTGAGPAANFLTAPRRSRWVDPISWGRSGVRVTDQAVLIRSGRIYRHLDIVPHARTQSLGLTQGPLQRRLGLASFTMHSTAGPVSPTASHLDQAEASELIAVQSIRAEQARKASGPERWMERSGPQASGHLQQPGEPT</sequence>